<name>A0AA96CS26_9BACT</name>
<dbReference type="EMBL" id="CP134852">
    <property type="protein sequence ID" value="WNL26551.1"/>
    <property type="molecule type" value="Genomic_DNA"/>
</dbReference>
<proteinExistence type="predicted"/>
<evidence type="ECO:0000313" key="3">
    <source>
        <dbReference type="EMBL" id="WNL19142.1"/>
    </source>
</evidence>
<evidence type="ECO:0000313" key="4">
    <source>
        <dbReference type="EMBL" id="WNL21281.1"/>
    </source>
</evidence>
<sequence>MANLNFYQKQHFEKIFEMGSGYLLDFSNSSLQEFMNDFKIDLGSSKYDKYGSSKAKRFRAFWEVESYILVANVLQALLELAISIRKLDSKDIELAKQYISQLQGKSLIPKAVKTELTEDDFLKQEFSKIDISKLGLDSSFEKVIQQRLDEIKKSLQSEASLSAIFLCGSTVEGLLLHVATQNPQKFNSSKSAPKDKDGKVIKLHEWTLDNLINVSYEENFIKLDIKKFAHTLKDFRNYIHPRQQASQNFNPDKHTAEISWNVLQATISNLIGDRK</sequence>
<protein>
    <recommendedName>
        <fullName evidence="7">Abortive infection protein-like C-terminal domain-containing protein</fullName>
    </recommendedName>
</protein>
<reference evidence="2" key="2">
    <citation type="submission" date="2023-09" db="EMBL/GenBank/DDBJ databases">
        <title>Characterization of Arcobacter Isolates from Retail Chicken Sold in Supermarkets in Tbilisi, Georgia.</title>
        <authorList>
            <person name="Matthias R."/>
            <person name="Zautner A.E."/>
        </authorList>
    </citation>
    <scope>NUCLEOTIDE SEQUENCE</scope>
    <source>
        <strain evidence="2">LEO 108</strain>
        <strain evidence="1">LEO 109</strain>
    </source>
</reference>
<dbReference type="EMBL" id="CP134851">
    <property type="protein sequence ID" value="WNL22559.1"/>
    <property type="molecule type" value="Genomic_DNA"/>
</dbReference>
<evidence type="ECO:0000313" key="6">
    <source>
        <dbReference type="EMBL" id="WNL26551.1"/>
    </source>
</evidence>
<organism evidence="2">
    <name type="scientific">Arcobacter sp. AZ-2023</name>
    <dbReference type="NCBI Taxonomy" id="3074453"/>
    <lineage>
        <taxon>Bacteria</taxon>
        <taxon>Pseudomonadati</taxon>
        <taxon>Campylobacterota</taxon>
        <taxon>Epsilonproteobacteria</taxon>
        <taxon>Campylobacterales</taxon>
        <taxon>Arcobacteraceae</taxon>
        <taxon>Arcobacter</taxon>
    </lineage>
</organism>
<evidence type="ECO:0000313" key="5">
    <source>
        <dbReference type="EMBL" id="WNL22559.1"/>
    </source>
</evidence>
<reference evidence="3" key="1">
    <citation type="submission" date="2023-09" db="EMBL/GenBank/DDBJ databases">
        <title>Arcobacter tbilisiensis sp. nov. isolated from chicken meat in Tbilisi, Georgia.</title>
        <authorList>
            <person name="Matthias R."/>
            <person name="Zautner A.E."/>
        </authorList>
    </citation>
    <scope>NUCLEOTIDE SEQUENCE</scope>
    <source>
        <strain evidence="6">LEO 70</strain>
        <strain evidence="5">LEO 74</strain>
        <strain evidence="4">LEO 79</strain>
        <strain evidence="3">LEO 99</strain>
    </source>
</reference>
<dbReference type="EMBL" id="CP134844">
    <property type="protein sequence ID" value="WNL11534.1"/>
    <property type="molecule type" value="Genomic_DNA"/>
</dbReference>
<dbReference type="AlphaFoldDB" id="A0AA96CS26"/>
<evidence type="ECO:0008006" key="7">
    <source>
        <dbReference type="Google" id="ProtNLM"/>
    </source>
</evidence>
<dbReference type="EMBL" id="CP134849">
    <property type="protein sequence ID" value="WNL19142.1"/>
    <property type="molecule type" value="Genomic_DNA"/>
</dbReference>
<gene>
    <name evidence="2" type="ORF">RJG51_01990</name>
    <name evidence="1" type="ORF">RJG52_06245</name>
    <name evidence="3" type="ORF">RJG53_00065</name>
    <name evidence="5" type="ORF">RJG55_06250</name>
    <name evidence="4" type="ORF">RJG56_11125</name>
    <name evidence="6" type="ORF">RJG57_05120</name>
</gene>
<evidence type="ECO:0000313" key="2">
    <source>
        <dbReference type="EMBL" id="WNL14975.1"/>
    </source>
</evidence>
<dbReference type="EMBL" id="CP134845">
    <property type="protein sequence ID" value="WNL14975.1"/>
    <property type="molecule type" value="Genomic_DNA"/>
</dbReference>
<evidence type="ECO:0000313" key="1">
    <source>
        <dbReference type="EMBL" id="WNL11534.1"/>
    </source>
</evidence>
<accession>A0AA96CS26</accession>
<dbReference type="EMBL" id="CP134850">
    <property type="protein sequence ID" value="WNL21281.1"/>
    <property type="molecule type" value="Genomic_DNA"/>
</dbReference>